<dbReference type="Pfam" id="PF00484">
    <property type="entry name" value="Pro_CA"/>
    <property type="match status" value="1"/>
</dbReference>
<dbReference type="InterPro" id="IPR015892">
    <property type="entry name" value="Carbonic_anhydrase_CS"/>
</dbReference>
<name>A0A4Q7U4D5_9MICO</name>
<feature type="binding site" evidence="7">
    <location>
        <position position="59"/>
    </location>
    <ligand>
        <name>Zn(2+)</name>
        <dbReference type="ChEBI" id="CHEBI:29105"/>
    </ligand>
</feature>
<evidence type="ECO:0000313" key="9">
    <source>
        <dbReference type="Proteomes" id="UP000291832"/>
    </source>
</evidence>
<dbReference type="GO" id="GO:0004089">
    <property type="term" value="F:carbonate dehydratase activity"/>
    <property type="evidence" value="ECO:0007669"/>
    <property type="project" value="UniProtKB-EC"/>
</dbReference>
<protein>
    <recommendedName>
        <fullName evidence="2">carbonic anhydrase</fullName>
        <ecNumber evidence="2">4.2.1.1</ecNumber>
    </recommendedName>
</protein>
<comment type="catalytic activity">
    <reaction evidence="6">
        <text>hydrogencarbonate + H(+) = CO2 + H2O</text>
        <dbReference type="Rhea" id="RHEA:10748"/>
        <dbReference type="ChEBI" id="CHEBI:15377"/>
        <dbReference type="ChEBI" id="CHEBI:15378"/>
        <dbReference type="ChEBI" id="CHEBI:16526"/>
        <dbReference type="ChEBI" id="CHEBI:17544"/>
        <dbReference type="EC" id="4.2.1.1"/>
    </reaction>
</comment>
<proteinExistence type="inferred from homology"/>
<evidence type="ECO:0000256" key="5">
    <source>
        <dbReference type="ARBA" id="ARBA00024993"/>
    </source>
</evidence>
<dbReference type="GO" id="GO:0008270">
    <property type="term" value="F:zinc ion binding"/>
    <property type="evidence" value="ECO:0007669"/>
    <property type="project" value="InterPro"/>
</dbReference>
<comment type="similarity">
    <text evidence="1">Belongs to the beta-class carbonic anhydrase family.</text>
</comment>
<keyword evidence="9" id="KW-1185">Reference proteome</keyword>
<evidence type="ECO:0000256" key="1">
    <source>
        <dbReference type="ARBA" id="ARBA00006217"/>
    </source>
</evidence>
<gene>
    <name evidence="8" type="ORF">EV139_0259</name>
</gene>
<dbReference type="InterPro" id="IPR036874">
    <property type="entry name" value="Carbonic_anhydrase_sf"/>
</dbReference>
<dbReference type="RefSeq" id="WP_130452512.1">
    <property type="nucleotide sequence ID" value="NZ_QYAG01000004.1"/>
</dbReference>
<dbReference type="PROSITE" id="PS00704">
    <property type="entry name" value="PROK_CO2_ANHYDRASE_1"/>
    <property type="match status" value="1"/>
</dbReference>
<keyword evidence="3 7" id="KW-0862">Zinc</keyword>
<dbReference type="OrthoDB" id="9797527at2"/>
<dbReference type="Proteomes" id="UP000291832">
    <property type="component" value="Unassembled WGS sequence"/>
</dbReference>
<dbReference type="GO" id="GO:0015976">
    <property type="term" value="P:carbon utilization"/>
    <property type="evidence" value="ECO:0007669"/>
    <property type="project" value="InterPro"/>
</dbReference>
<evidence type="ECO:0000313" key="8">
    <source>
        <dbReference type="EMBL" id="RZT68534.1"/>
    </source>
</evidence>
<keyword evidence="4" id="KW-0456">Lyase</keyword>
<evidence type="ECO:0000256" key="6">
    <source>
        <dbReference type="ARBA" id="ARBA00048348"/>
    </source>
</evidence>
<evidence type="ECO:0000256" key="7">
    <source>
        <dbReference type="PIRSR" id="PIRSR601765-1"/>
    </source>
</evidence>
<dbReference type="AlphaFoldDB" id="A0A4Q7U4D5"/>
<dbReference type="EMBL" id="SHKI01000002">
    <property type="protein sequence ID" value="RZT68534.1"/>
    <property type="molecule type" value="Genomic_DNA"/>
</dbReference>
<keyword evidence="7" id="KW-0479">Metal-binding</keyword>
<organism evidence="8 9">
    <name type="scientific">Leucobacter luti</name>
    <dbReference type="NCBI Taxonomy" id="340320"/>
    <lineage>
        <taxon>Bacteria</taxon>
        <taxon>Bacillati</taxon>
        <taxon>Actinomycetota</taxon>
        <taxon>Actinomycetes</taxon>
        <taxon>Micrococcales</taxon>
        <taxon>Microbacteriaceae</taxon>
        <taxon>Leucobacter</taxon>
    </lineage>
</organism>
<dbReference type="SUPFAM" id="SSF53056">
    <property type="entry name" value="beta-carbonic anhydrase, cab"/>
    <property type="match status" value="1"/>
</dbReference>
<evidence type="ECO:0000256" key="4">
    <source>
        <dbReference type="ARBA" id="ARBA00023239"/>
    </source>
</evidence>
<accession>A0A4Q7U4D5</accession>
<dbReference type="PANTHER" id="PTHR11002">
    <property type="entry name" value="CARBONIC ANHYDRASE"/>
    <property type="match status" value="1"/>
</dbReference>
<feature type="binding site" evidence="7">
    <location>
        <position position="57"/>
    </location>
    <ligand>
        <name>Zn(2+)</name>
        <dbReference type="ChEBI" id="CHEBI:29105"/>
    </ligand>
</feature>
<sequence length="228" mass="24006">MSIPHATPRVTPQQAWDAFSAGNERFVAGASAHPNQNVERRSELVNSQTPDVALFGCSDSRLAAEIIFDCGLGDLFIARNMGHVVAESITASMEYAVTELGASLIVVLAHDSCGAVAAAIDQSSRTPSSTTSSVRHTLAPIQPAVQQLWLRDNTDTPYADAAKIDANAVGRIHLSATVNELLRTSRAISDAVDAGTLAIVGCQYRLTEGRAVPYTVVGPVAVDLAPLN</sequence>
<comment type="caution">
    <text evidence="8">The sequence shown here is derived from an EMBL/GenBank/DDBJ whole genome shotgun (WGS) entry which is preliminary data.</text>
</comment>
<comment type="function">
    <text evidence="5">Catalyzes the reversible hydration of carbon dioxide to form bicarbonate.</text>
</comment>
<dbReference type="InterPro" id="IPR001765">
    <property type="entry name" value="Carbonic_anhydrase"/>
</dbReference>
<dbReference type="PANTHER" id="PTHR11002:SF79">
    <property type="entry name" value="CARBONIC ANHYDRASE 2"/>
    <property type="match status" value="1"/>
</dbReference>
<evidence type="ECO:0000256" key="2">
    <source>
        <dbReference type="ARBA" id="ARBA00012925"/>
    </source>
</evidence>
<feature type="binding site" evidence="7">
    <location>
        <position position="110"/>
    </location>
    <ligand>
        <name>Zn(2+)</name>
        <dbReference type="ChEBI" id="CHEBI:29105"/>
    </ligand>
</feature>
<evidence type="ECO:0000256" key="3">
    <source>
        <dbReference type="ARBA" id="ARBA00022833"/>
    </source>
</evidence>
<feature type="binding site" evidence="7">
    <location>
        <position position="113"/>
    </location>
    <ligand>
        <name>Zn(2+)</name>
        <dbReference type="ChEBI" id="CHEBI:29105"/>
    </ligand>
</feature>
<comment type="cofactor">
    <cofactor evidence="7">
        <name>Zn(2+)</name>
        <dbReference type="ChEBI" id="CHEBI:29105"/>
    </cofactor>
    <text evidence="7">Binds 1 zinc ion per subunit.</text>
</comment>
<dbReference type="Gene3D" id="3.40.1050.10">
    <property type="entry name" value="Carbonic anhydrase"/>
    <property type="match status" value="1"/>
</dbReference>
<dbReference type="SMART" id="SM00947">
    <property type="entry name" value="Pro_CA"/>
    <property type="match status" value="1"/>
</dbReference>
<reference evidence="8 9" key="1">
    <citation type="journal article" date="2015" name="Stand. Genomic Sci.">
        <title>Genomic Encyclopedia of Bacterial and Archaeal Type Strains, Phase III: the genomes of soil and plant-associated and newly described type strains.</title>
        <authorList>
            <person name="Whitman W.B."/>
            <person name="Woyke T."/>
            <person name="Klenk H.P."/>
            <person name="Zhou Y."/>
            <person name="Lilburn T.G."/>
            <person name="Beck B.J."/>
            <person name="De Vos P."/>
            <person name="Vandamme P."/>
            <person name="Eisen J.A."/>
            <person name="Garrity G."/>
            <person name="Hugenholtz P."/>
            <person name="Kyrpides N.C."/>
        </authorList>
    </citation>
    <scope>NUCLEOTIDE SEQUENCE [LARGE SCALE GENOMIC DNA]</scope>
    <source>
        <strain evidence="8 9">RF6</strain>
    </source>
</reference>
<dbReference type="EC" id="4.2.1.1" evidence="2"/>